<evidence type="ECO:0000256" key="3">
    <source>
        <dbReference type="ARBA" id="ARBA00022990"/>
    </source>
</evidence>
<dbReference type="GO" id="GO:0000786">
    <property type="term" value="C:nucleosome"/>
    <property type="evidence" value="ECO:0007669"/>
    <property type="project" value="InterPro"/>
</dbReference>
<dbReference type="RefSeq" id="XP_013426412.1">
    <property type="nucleotide sequence ID" value="XM_013570958.1"/>
</dbReference>
<feature type="region of interest" description="Disordered" evidence="4">
    <location>
        <begin position="1"/>
        <end position="109"/>
    </location>
</feature>
<comment type="similarity">
    <text evidence="1">Belongs to the histone H2B family.</text>
</comment>
<dbReference type="GeneID" id="25417092"/>
<name>A0A074WGA2_9PEZI</name>
<dbReference type="Pfam" id="PF00125">
    <property type="entry name" value="Histone"/>
    <property type="match status" value="1"/>
</dbReference>
<dbReference type="CDD" id="cd22910">
    <property type="entry name" value="HFD_H2B"/>
    <property type="match status" value="1"/>
</dbReference>
<dbReference type="Gene3D" id="1.10.20.10">
    <property type="entry name" value="Histone, subunit A"/>
    <property type="match status" value="1"/>
</dbReference>
<dbReference type="AlphaFoldDB" id="A0A074WGA2"/>
<dbReference type="InterPro" id="IPR007125">
    <property type="entry name" value="H2A/H2B/H3"/>
</dbReference>
<feature type="compositionally biased region" description="Polar residues" evidence="4">
    <location>
        <begin position="9"/>
        <end position="24"/>
    </location>
</feature>
<dbReference type="GO" id="GO:0030527">
    <property type="term" value="F:structural constituent of chromatin"/>
    <property type="evidence" value="ECO:0007669"/>
    <property type="project" value="InterPro"/>
</dbReference>
<evidence type="ECO:0000313" key="6">
    <source>
        <dbReference type="EMBL" id="KEQ72058.1"/>
    </source>
</evidence>
<dbReference type="GO" id="GO:0005634">
    <property type="term" value="C:nucleus"/>
    <property type="evidence" value="ECO:0007669"/>
    <property type="project" value="UniProtKB-ARBA"/>
</dbReference>
<dbReference type="PANTHER" id="PTHR23428">
    <property type="entry name" value="HISTONE H2B"/>
    <property type="match status" value="1"/>
</dbReference>
<dbReference type="GO" id="GO:0003677">
    <property type="term" value="F:DNA binding"/>
    <property type="evidence" value="ECO:0007669"/>
    <property type="project" value="InterPro"/>
</dbReference>
<evidence type="ECO:0000256" key="4">
    <source>
        <dbReference type="SAM" id="MobiDB-lite"/>
    </source>
</evidence>
<keyword evidence="7" id="KW-1185">Reference proteome</keyword>
<dbReference type="SMART" id="SM00427">
    <property type="entry name" value="H2B"/>
    <property type="match status" value="1"/>
</dbReference>
<reference evidence="6 7" key="1">
    <citation type="journal article" date="2014" name="BMC Genomics">
        <title>Genome sequencing of four Aureobasidium pullulans varieties: biotechnological potential, stress tolerance, and description of new species.</title>
        <authorList>
            <person name="Gostin Ar C."/>
            <person name="Ohm R.A."/>
            <person name="Kogej T."/>
            <person name="Sonjak S."/>
            <person name="Turk M."/>
            <person name="Zajc J."/>
            <person name="Zalar P."/>
            <person name="Grube M."/>
            <person name="Sun H."/>
            <person name="Han J."/>
            <person name="Sharma A."/>
            <person name="Chiniquy J."/>
            <person name="Ngan C.Y."/>
            <person name="Lipzen A."/>
            <person name="Barry K."/>
            <person name="Grigoriev I.V."/>
            <person name="Gunde-Cimerman N."/>
        </authorList>
    </citation>
    <scope>NUCLEOTIDE SEQUENCE [LARGE SCALE GENOMIC DNA]</scope>
    <source>
        <strain evidence="6 7">CBS 147.97</strain>
    </source>
</reference>
<feature type="compositionally biased region" description="Polar residues" evidence="4">
    <location>
        <begin position="42"/>
        <end position="52"/>
    </location>
</feature>
<feature type="compositionally biased region" description="Low complexity" evidence="4">
    <location>
        <begin position="79"/>
        <end position="98"/>
    </location>
</feature>
<feature type="domain" description="Core Histone H2A/H2B/H3" evidence="5">
    <location>
        <begin position="97"/>
        <end position="179"/>
    </location>
</feature>
<proteinExistence type="inferred from homology"/>
<dbReference type="STRING" id="1043004.A0A074WGA2"/>
<organism evidence="6 7">
    <name type="scientific">Aureobasidium namibiae CBS 147.97</name>
    <dbReference type="NCBI Taxonomy" id="1043004"/>
    <lineage>
        <taxon>Eukaryota</taxon>
        <taxon>Fungi</taxon>
        <taxon>Dikarya</taxon>
        <taxon>Ascomycota</taxon>
        <taxon>Pezizomycotina</taxon>
        <taxon>Dothideomycetes</taxon>
        <taxon>Dothideomycetidae</taxon>
        <taxon>Dothideales</taxon>
        <taxon>Saccotheciaceae</taxon>
        <taxon>Aureobasidium</taxon>
    </lineage>
</organism>
<evidence type="ECO:0000256" key="1">
    <source>
        <dbReference type="ARBA" id="ARBA00006846"/>
    </source>
</evidence>
<dbReference type="HOGENOM" id="CLU_1119971_0_0_1"/>
<keyword evidence="3" id="KW-0007">Acetylation</keyword>
<dbReference type="GO" id="GO:0046982">
    <property type="term" value="F:protein heterodimerization activity"/>
    <property type="evidence" value="ECO:0007669"/>
    <property type="project" value="InterPro"/>
</dbReference>
<sequence length="209" mass="22396">MPPKIAKKGTNSQIKQAIANTQAEPTAEIQADADTQVDDDVPSSSANSNTVNDALDSTADGAAASAVDTTHTSADEAENNNPAGKKPAGKKVAATTGTKDGEGKKKRRRKTDFSNFSIYIFRVLKQIHAENGISKNAMQIMNDFIKDLFTRIAELACDLCKKLKKATLQAHEIQTAIKLILPGGLADHAQGEGAKALRNFNRHTQQGLR</sequence>
<dbReference type="InterPro" id="IPR000558">
    <property type="entry name" value="Histone_H2B"/>
</dbReference>
<dbReference type="PRINTS" id="PR00621">
    <property type="entry name" value="HISTONEH2B"/>
</dbReference>
<evidence type="ECO:0000256" key="2">
    <source>
        <dbReference type="ARBA" id="ARBA00017644"/>
    </source>
</evidence>
<accession>A0A074WGA2</accession>
<evidence type="ECO:0000259" key="5">
    <source>
        <dbReference type="Pfam" id="PF00125"/>
    </source>
</evidence>
<dbReference type="OrthoDB" id="1166527at2759"/>
<gene>
    <name evidence="6" type="ORF">M436DRAFT_82965</name>
</gene>
<dbReference type="FunFam" id="1.10.20.10:FF:000043">
    <property type="entry name" value="Histone H2B"/>
    <property type="match status" value="1"/>
</dbReference>
<dbReference type="Proteomes" id="UP000027730">
    <property type="component" value="Unassembled WGS sequence"/>
</dbReference>
<dbReference type="InterPro" id="IPR009072">
    <property type="entry name" value="Histone-fold"/>
</dbReference>
<evidence type="ECO:0000313" key="7">
    <source>
        <dbReference type="Proteomes" id="UP000027730"/>
    </source>
</evidence>
<dbReference type="EMBL" id="KL584712">
    <property type="protein sequence ID" value="KEQ72058.1"/>
    <property type="molecule type" value="Genomic_DNA"/>
</dbReference>
<protein>
    <recommendedName>
        <fullName evidence="2">Histone H2B</fullName>
    </recommendedName>
</protein>
<dbReference type="SUPFAM" id="SSF47113">
    <property type="entry name" value="Histone-fold"/>
    <property type="match status" value="1"/>
</dbReference>